<keyword evidence="1" id="KW-0812">Transmembrane</keyword>
<evidence type="ECO:0000256" key="1">
    <source>
        <dbReference type="SAM" id="Phobius"/>
    </source>
</evidence>
<feature type="transmembrane region" description="Helical" evidence="1">
    <location>
        <begin position="20"/>
        <end position="40"/>
    </location>
</feature>
<name>A0A1M6WH61_9BACT</name>
<dbReference type="OrthoDB" id="9913909at2"/>
<keyword evidence="1" id="KW-1133">Transmembrane helix</keyword>
<evidence type="ECO:0000313" key="3">
    <source>
        <dbReference type="Proteomes" id="UP000183994"/>
    </source>
</evidence>
<proteinExistence type="predicted"/>
<dbReference type="AlphaFoldDB" id="A0A1M6WH61"/>
<dbReference type="EMBL" id="FQZU01000038">
    <property type="protein sequence ID" value="SHK92989.1"/>
    <property type="molecule type" value="Genomic_DNA"/>
</dbReference>
<reference evidence="3" key="1">
    <citation type="submission" date="2016-11" db="EMBL/GenBank/DDBJ databases">
        <authorList>
            <person name="Varghese N."/>
            <person name="Submissions S."/>
        </authorList>
    </citation>
    <scope>NUCLEOTIDE SEQUENCE [LARGE SCALE GENOMIC DNA]</scope>
    <source>
        <strain evidence="3">DSM 16219</strain>
    </source>
</reference>
<evidence type="ECO:0000313" key="2">
    <source>
        <dbReference type="EMBL" id="SHK92989.1"/>
    </source>
</evidence>
<gene>
    <name evidence="2" type="ORF">SAMN02745216_04327</name>
</gene>
<feature type="transmembrane region" description="Helical" evidence="1">
    <location>
        <begin position="52"/>
        <end position="72"/>
    </location>
</feature>
<accession>A0A1M6WH61</accession>
<organism evidence="2 3">
    <name type="scientific">Desulfatibacillum alkenivorans DSM 16219</name>
    <dbReference type="NCBI Taxonomy" id="1121393"/>
    <lineage>
        <taxon>Bacteria</taxon>
        <taxon>Pseudomonadati</taxon>
        <taxon>Thermodesulfobacteriota</taxon>
        <taxon>Desulfobacteria</taxon>
        <taxon>Desulfobacterales</taxon>
        <taxon>Desulfatibacillaceae</taxon>
        <taxon>Desulfatibacillum</taxon>
    </lineage>
</organism>
<keyword evidence="1" id="KW-0472">Membrane</keyword>
<protein>
    <submittedName>
        <fullName evidence="2">Uncharacterized protein</fullName>
    </submittedName>
</protein>
<dbReference type="Proteomes" id="UP000183994">
    <property type="component" value="Unassembled WGS sequence"/>
</dbReference>
<sequence length="117" mass="13617">MQNKESDLYEFDFGPMALFFNYCHIVILLGLVAAGAAEFIARFKFYPDVIKMFPAVITCVGVIVFLPLYGLIRIMLHKMAYKTILNMHDNHLTLWTFFKKEPVHIPLSDLKSVRMTW</sequence>
<dbReference type="RefSeq" id="WP_073478336.1">
    <property type="nucleotide sequence ID" value="NZ_FQZU01000038.1"/>
</dbReference>
<keyword evidence="3" id="KW-1185">Reference proteome</keyword>